<dbReference type="GO" id="GO:0004559">
    <property type="term" value="F:alpha-mannosidase activity"/>
    <property type="evidence" value="ECO:0007669"/>
    <property type="project" value="InterPro"/>
</dbReference>
<evidence type="ECO:0000259" key="2">
    <source>
        <dbReference type="Pfam" id="PF09261"/>
    </source>
</evidence>
<evidence type="ECO:0000313" key="3">
    <source>
        <dbReference type="EMBL" id="AIA88399.1"/>
    </source>
</evidence>
<dbReference type="InterPro" id="IPR037094">
    <property type="entry name" value="Glyco_hydro_38_cen_sf"/>
</dbReference>
<protein>
    <submittedName>
        <fullName evidence="3">CAZy families GH38 protein</fullName>
    </submittedName>
</protein>
<dbReference type="Gene3D" id="1.20.1270.50">
    <property type="entry name" value="Glycoside hydrolase family 38, central domain"/>
    <property type="match status" value="1"/>
</dbReference>
<dbReference type="PANTHER" id="PTHR46017:SF1">
    <property type="entry name" value="ALPHA-MANNOSIDASE 2C1"/>
    <property type="match status" value="1"/>
</dbReference>
<dbReference type="InterPro" id="IPR028995">
    <property type="entry name" value="Glyco_hydro_57/38_cen_sf"/>
</dbReference>
<reference evidence="3" key="1">
    <citation type="journal article" date="2013" name="Environ. Microbiol.">
        <title>Seasonally variable intestinal metagenomes of the red palm weevil (Rhynchophorus ferrugineus).</title>
        <authorList>
            <person name="Jia S."/>
            <person name="Zhang X."/>
            <person name="Zhang G."/>
            <person name="Yin A."/>
            <person name="Zhang S."/>
            <person name="Li F."/>
            <person name="Wang L."/>
            <person name="Zhao D."/>
            <person name="Yun Q."/>
            <person name="Tala"/>
            <person name="Wang J."/>
            <person name="Sun G."/>
            <person name="Baabdullah M."/>
            <person name="Yu X."/>
            <person name="Hu S."/>
            <person name="Al-Mssallem I.S."/>
            <person name="Yu J."/>
        </authorList>
    </citation>
    <scope>NUCLEOTIDE SEQUENCE</scope>
</reference>
<feature type="non-terminal residue" evidence="3">
    <location>
        <position position="111"/>
    </location>
</feature>
<sequence>RRGAPSLLLQFHDILPGSSIAWVHRDAERIHDEVTTALTAIIRDARAALGAAGSGALVNDSPFERRGIPGHSVGVARAAAPAVLSEAGEGTELDNGVVRAVVDGEGRITSL</sequence>
<organism evidence="3">
    <name type="scientific">uncultured Renibacterium sp</name>
    <dbReference type="NCBI Taxonomy" id="1331719"/>
    <lineage>
        <taxon>Bacteria</taxon>
        <taxon>Bacillati</taxon>
        <taxon>Actinomycetota</taxon>
        <taxon>Actinomycetes</taxon>
        <taxon>Micrococcales</taxon>
        <taxon>Micrococcaceae</taxon>
        <taxon>Renibacterium</taxon>
        <taxon>environmental samples</taxon>
    </lineage>
</organism>
<accession>A0A060BZP5</accession>
<keyword evidence="1" id="KW-0378">Hydrolase</keyword>
<dbReference type="SUPFAM" id="SSF88688">
    <property type="entry name" value="Families 57/38 glycoside transferase middle domain"/>
    <property type="match status" value="1"/>
</dbReference>
<evidence type="ECO:0000256" key="1">
    <source>
        <dbReference type="ARBA" id="ARBA00022801"/>
    </source>
</evidence>
<dbReference type="Pfam" id="PF09261">
    <property type="entry name" value="Alpha-mann_mid"/>
    <property type="match status" value="1"/>
</dbReference>
<proteinExistence type="predicted"/>
<feature type="domain" description="Glycoside hydrolase family 38 central" evidence="2">
    <location>
        <begin position="7"/>
        <end position="49"/>
    </location>
</feature>
<dbReference type="InterPro" id="IPR015341">
    <property type="entry name" value="Glyco_hydro_38_cen"/>
</dbReference>
<dbReference type="EMBL" id="KF121115">
    <property type="protein sequence ID" value="AIA88399.1"/>
    <property type="molecule type" value="Genomic_DNA"/>
</dbReference>
<dbReference type="AlphaFoldDB" id="A0A060BZP5"/>
<dbReference type="GO" id="GO:0009313">
    <property type="term" value="P:oligosaccharide catabolic process"/>
    <property type="evidence" value="ECO:0007669"/>
    <property type="project" value="TreeGrafter"/>
</dbReference>
<name>A0A060BZP5_9MICC</name>
<feature type="non-terminal residue" evidence="3">
    <location>
        <position position="1"/>
    </location>
</feature>
<dbReference type="GO" id="GO:0006013">
    <property type="term" value="P:mannose metabolic process"/>
    <property type="evidence" value="ECO:0007669"/>
    <property type="project" value="InterPro"/>
</dbReference>
<dbReference type="PANTHER" id="PTHR46017">
    <property type="entry name" value="ALPHA-MANNOSIDASE 2C1"/>
    <property type="match status" value="1"/>
</dbReference>